<organism evidence="1 2">
    <name type="scientific">Bionectria ochroleuca</name>
    <name type="common">Gliocladium roseum</name>
    <dbReference type="NCBI Taxonomy" id="29856"/>
    <lineage>
        <taxon>Eukaryota</taxon>
        <taxon>Fungi</taxon>
        <taxon>Dikarya</taxon>
        <taxon>Ascomycota</taxon>
        <taxon>Pezizomycotina</taxon>
        <taxon>Sordariomycetes</taxon>
        <taxon>Hypocreomycetidae</taxon>
        <taxon>Hypocreales</taxon>
        <taxon>Bionectriaceae</taxon>
        <taxon>Clonostachys</taxon>
    </lineage>
</organism>
<dbReference type="EMBL" id="CABFNS010000780">
    <property type="protein sequence ID" value="VUC28055.1"/>
    <property type="molecule type" value="Genomic_DNA"/>
</dbReference>
<proteinExistence type="predicted"/>
<protein>
    <recommendedName>
        <fullName evidence="3">F-box domain-containing protein</fullName>
    </recommendedName>
</protein>
<evidence type="ECO:0008006" key="3">
    <source>
        <dbReference type="Google" id="ProtNLM"/>
    </source>
</evidence>
<reference evidence="1 2" key="1">
    <citation type="submission" date="2019-06" db="EMBL/GenBank/DDBJ databases">
        <authorList>
            <person name="Broberg M."/>
        </authorList>
    </citation>
    <scope>NUCLEOTIDE SEQUENCE [LARGE SCALE GENOMIC DNA]</scope>
</reference>
<evidence type="ECO:0000313" key="2">
    <source>
        <dbReference type="Proteomes" id="UP000766486"/>
    </source>
</evidence>
<keyword evidence="2" id="KW-1185">Reference proteome</keyword>
<name>A0ABY6UA96_BIOOC</name>
<comment type="caution">
    <text evidence="1">The sequence shown here is derived from an EMBL/GenBank/DDBJ whole genome shotgun (WGS) entry which is preliminary data.</text>
</comment>
<dbReference type="Proteomes" id="UP000766486">
    <property type="component" value="Unassembled WGS sequence"/>
</dbReference>
<accession>A0ABY6UA96</accession>
<gene>
    <name evidence="1" type="ORF">CLO192961_LOCUS225218</name>
</gene>
<evidence type="ECO:0000313" key="1">
    <source>
        <dbReference type="EMBL" id="VUC28055.1"/>
    </source>
</evidence>
<sequence length="436" mass="49623">MASFSDAPTEVIDQVMKYLPRSDLPSVCLASKSLRCSAEPFLYSTVSLEWDLGEFPPIAPLLATLIRRPELFKHIDVVSLEGIMRQGVPLRPMDTSNISFDKFEAAIKKTKLSFSDISARTCIYALAALLIASLSRTTHLTITTPWINGQLLVGQVLQAKILGQLPTFERLRELRYLKRRDITYPENNMIFGETIRLFYLPTVTHLDVIMTNPETFQWPAGLGEPNLDHLTSLKIGWLCEPFLAKIFALTRNLESLEWSWEHHGPPHPWETTIMDFDKITETLQPLKDTLRSFEFTMHLGKDDELGDMLDMTYQGNFRHLRNFTRLTHLQVLLTSCSEADSAPLALADFVPDSAEVITLPGLALNTDWLPCGWDEDFFDIKDLVPIIEAVADARPSRLPRLQSIVILDGTNYIVRRRIGHDIIEFDLGFEVRFYGD</sequence>